<evidence type="ECO:0000313" key="12">
    <source>
        <dbReference type="Proteomes" id="UP000823611"/>
    </source>
</evidence>
<dbReference type="Proteomes" id="UP000823611">
    <property type="component" value="Unassembled WGS sequence"/>
</dbReference>
<dbReference type="InterPro" id="IPR017853">
    <property type="entry name" value="GH"/>
</dbReference>
<evidence type="ECO:0000256" key="8">
    <source>
        <dbReference type="ARBA" id="ARBA00031423"/>
    </source>
</evidence>
<dbReference type="SUPFAM" id="SSF51445">
    <property type="entry name" value="(Trans)glycosidases"/>
    <property type="match status" value="1"/>
</dbReference>
<dbReference type="Gene3D" id="3.20.20.80">
    <property type="entry name" value="Glycosidases"/>
    <property type="match status" value="1"/>
</dbReference>
<dbReference type="PANTHER" id="PTHR32438:SF5">
    <property type="entry name" value="4-ALPHA-GLUCANOTRANSFERASE DPE1, CHLOROPLASTIC_AMYLOPLASTIC"/>
    <property type="match status" value="1"/>
</dbReference>
<comment type="caution">
    <text evidence="11">The sequence shown here is derived from an EMBL/GenBank/DDBJ whole genome shotgun (WGS) entry which is preliminary data.</text>
</comment>
<sequence length="538" mass="61987">MEFLRSSGVLVHPTSFPSPYGIGDLGEGCYKFIDFLDRAGQTLWQVLPLGPTSFGDSPYQSFSSFAGNILLISPEVLIKKGLLSEDIRYSIPSDFSDTSISYGEVIKYKTGLYKKAFENFKNLEDKEIKAKFKKFCDDNKSWLDDYALFVSLKDYFIDKRKNEYESQEFKDFCKKTEGRVNSDLQKDYYYGAVWSTWGDDLVKRKPSELKKWEDKLSDNVLYYKFLQFEFFEQWFEAKKYANDKGISIIGDIPIFVAYDSADVWANPKNYYMDSDGFPTVVAGVPPDYFSATGQLWGNPLYNWSVHKSNGYKWWISRIESVLSMVDIIRIDHFRGFESFWEVPFGEETAINGKWVKGPNVSLFNAIKKKLGNLPIIAEDLGIITDEVRDLRDNLGFPGMKVLQFAFDESKNNEHLPHNYDKNCVAYTGTHDNDTAVGWYTNASESEKDKARRYMNVSGDDIAWNLIRLAMSSTAVFSIFPLQDIMGLGDFARMNTPSVAEGNWQWRYTDDMLKNEYAEGLLYFTELFARKTSDEDIED</sequence>
<protein>
    <recommendedName>
        <fullName evidence="4 10">4-alpha-glucanotransferase</fullName>
        <ecNumber evidence="3 10">2.4.1.25</ecNumber>
    </recommendedName>
    <alternativeName>
        <fullName evidence="8 10">Amylomaltase</fullName>
    </alternativeName>
    <alternativeName>
        <fullName evidence="9 10">Disproportionating enzyme</fullName>
    </alternativeName>
</protein>
<comment type="similarity">
    <text evidence="2 10">Belongs to the disproportionating enzyme family.</text>
</comment>
<reference evidence="11" key="1">
    <citation type="submission" date="2020-10" db="EMBL/GenBank/DDBJ databases">
        <authorList>
            <person name="Gilroy R."/>
        </authorList>
    </citation>
    <scope>NUCLEOTIDE SEQUENCE</scope>
    <source>
        <strain evidence="11">F6-4510</strain>
    </source>
</reference>
<dbReference type="NCBIfam" id="NF011080">
    <property type="entry name" value="PRK14508.1-3"/>
    <property type="match status" value="1"/>
</dbReference>
<evidence type="ECO:0000313" key="11">
    <source>
        <dbReference type="EMBL" id="MBO8434366.1"/>
    </source>
</evidence>
<accession>A0A9D9DVD7</accession>
<evidence type="ECO:0000256" key="10">
    <source>
        <dbReference type="RuleBase" id="RU361207"/>
    </source>
</evidence>
<keyword evidence="5 10" id="KW-0328">Glycosyltransferase</keyword>
<dbReference type="NCBIfam" id="TIGR00217">
    <property type="entry name" value="malQ"/>
    <property type="match status" value="1"/>
</dbReference>
<evidence type="ECO:0000256" key="6">
    <source>
        <dbReference type="ARBA" id="ARBA00022679"/>
    </source>
</evidence>
<dbReference type="GO" id="GO:0004134">
    <property type="term" value="F:4-alpha-glucanotransferase activity"/>
    <property type="evidence" value="ECO:0007669"/>
    <property type="project" value="UniProtKB-EC"/>
</dbReference>
<dbReference type="AlphaFoldDB" id="A0A9D9DVD7"/>
<dbReference type="PANTHER" id="PTHR32438">
    <property type="entry name" value="4-ALPHA-GLUCANOTRANSFERASE DPE1, CHLOROPLASTIC/AMYLOPLASTIC"/>
    <property type="match status" value="1"/>
</dbReference>
<name>A0A9D9DVD7_9FIRM</name>
<dbReference type="InterPro" id="IPR003385">
    <property type="entry name" value="Glyco_hydro_77"/>
</dbReference>
<evidence type="ECO:0000256" key="2">
    <source>
        <dbReference type="ARBA" id="ARBA00005684"/>
    </source>
</evidence>
<reference evidence="11" key="2">
    <citation type="journal article" date="2021" name="PeerJ">
        <title>Extensive microbial diversity within the chicken gut microbiome revealed by metagenomics and culture.</title>
        <authorList>
            <person name="Gilroy R."/>
            <person name="Ravi A."/>
            <person name="Getino M."/>
            <person name="Pursley I."/>
            <person name="Horton D.L."/>
            <person name="Alikhan N.F."/>
            <person name="Baker D."/>
            <person name="Gharbi K."/>
            <person name="Hall N."/>
            <person name="Watson M."/>
            <person name="Adriaenssens E.M."/>
            <person name="Foster-Nyarko E."/>
            <person name="Jarju S."/>
            <person name="Secka A."/>
            <person name="Antonio M."/>
            <person name="Oren A."/>
            <person name="Chaudhuri R.R."/>
            <person name="La Ragione R."/>
            <person name="Hildebrand F."/>
            <person name="Pallen M.J."/>
        </authorList>
    </citation>
    <scope>NUCLEOTIDE SEQUENCE</scope>
    <source>
        <strain evidence="11">F6-4510</strain>
    </source>
</reference>
<dbReference type="GO" id="GO:0005975">
    <property type="term" value="P:carbohydrate metabolic process"/>
    <property type="evidence" value="ECO:0007669"/>
    <property type="project" value="InterPro"/>
</dbReference>
<evidence type="ECO:0000256" key="5">
    <source>
        <dbReference type="ARBA" id="ARBA00022676"/>
    </source>
</evidence>
<gene>
    <name evidence="11" type="primary">malQ</name>
    <name evidence="11" type="ORF">IAC55_03470</name>
</gene>
<evidence type="ECO:0000256" key="3">
    <source>
        <dbReference type="ARBA" id="ARBA00012560"/>
    </source>
</evidence>
<organism evidence="11 12">
    <name type="scientific">Candidatus Fimicola merdigallinarum</name>
    <dbReference type="NCBI Taxonomy" id="2840819"/>
    <lineage>
        <taxon>Bacteria</taxon>
        <taxon>Bacillati</taxon>
        <taxon>Bacillota</taxon>
        <taxon>Clostridia</taxon>
        <taxon>Lachnospirales</taxon>
        <taxon>Lachnospiraceae</taxon>
        <taxon>Lachnospiraceae incertae sedis</taxon>
        <taxon>Candidatus Fimicola</taxon>
    </lineage>
</organism>
<evidence type="ECO:0000256" key="1">
    <source>
        <dbReference type="ARBA" id="ARBA00000439"/>
    </source>
</evidence>
<dbReference type="EC" id="2.4.1.25" evidence="3 10"/>
<proteinExistence type="inferred from homology"/>
<keyword evidence="7 10" id="KW-0119">Carbohydrate metabolism</keyword>
<evidence type="ECO:0000256" key="4">
    <source>
        <dbReference type="ARBA" id="ARBA00020295"/>
    </source>
</evidence>
<comment type="catalytic activity">
    <reaction evidence="1 10">
        <text>Transfers a segment of a (1-&gt;4)-alpha-D-glucan to a new position in an acceptor, which may be glucose or a (1-&gt;4)-alpha-D-glucan.</text>
        <dbReference type="EC" id="2.4.1.25"/>
    </reaction>
</comment>
<dbReference type="EMBL" id="JADIMX010000066">
    <property type="protein sequence ID" value="MBO8434366.1"/>
    <property type="molecule type" value="Genomic_DNA"/>
</dbReference>
<keyword evidence="6 10" id="KW-0808">Transferase</keyword>
<dbReference type="Pfam" id="PF02446">
    <property type="entry name" value="Glyco_hydro_77"/>
    <property type="match status" value="1"/>
</dbReference>
<evidence type="ECO:0000256" key="7">
    <source>
        <dbReference type="ARBA" id="ARBA00023277"/>
    </source>
</evidence>
<evidence type="ECO:0000256" key="9">
    <source>
        <dbReference type="ARBA" id="ARBA00031501"/>
    </source>
</evidence>